<protein>
    <recommendedName>
        <fullName evidence="4">Lipoprotein</fullName>
    </recommendedName>
</protein>
<dbReference type="AlphaFoldDB" id="A0A239L843"/>
<organism evidence="2 3">
    <name type="scientific">Pontibacter ummariensis</name>
    <dbReference type="NCBI Taxonomy" id="1610492"/>
    <lineage>
        <taxon>Bacteria</taxon>
        <taxon>Pseudomonadati</taxon>
        <taxon>Bacteroidota</taxon>
        <taxon>Cytophagia</taxon>
        <taxon>Cytophagales</taxon>
        <taxon>Hymenobacteraceae</taxon>
        <taxon>Pontibacter</taxon>
    </lineage>
</organism>
<feature type="region of interest" description="Disordered" evidence="1">
    <location>
        <begin position="63"/>
        <end position="104"/>
    </location>
</feature>
<dbReference type="EMBL" id="FZOQ01000036">
    <property type="protein sequence ID" value="SNT25694.1"/>
    <property type="molecule type" value="Genomic_DNA"/>
</dbReference>
<evidence type="ECO:0000313" key="3">
    <source>
        <dbReference type="Proteomes" id="UP000198432"/>
    </source>
</evidence>
<name>A0A239L843_9BACT</name>
<sequence>MNPRRKQRENTLLHLLKHPVQPLQMPSTRVKNYTAKVALLCGLLLTGACSQERDSTASVANLPSAKANSVDSVTAPVPPDTPAVAAAPAPDTPATAQTPVIPDSAWKYPGPKPLPGAILPHKRILAYYGNLLSKRMGILGELPPAQVLQKLDEEVANWSKADSLTPVQPALHAIVVTAQGHPSAGGKYRLRMTDKMIDDVLAMAEKRNAIVFLDIQVGQSTLQEEIPALKEYLKLPHVHLGIDPEFSMKNGGVPGRRIGTYDAADINYATQYLADLTKEYNLPPKILVVHRFTEGMVTNADDIKLRPEVQVVMHMDGWGPPSLKKDTYRRYIKNEPVQFTGFKIFYKNDTKNGSRLMTPEEVLALTPKPLYIQYQ</sequence>
<gene>
    <name evidence="2" type="ORF">SAMN06296052_13617</name>
</gene>
<accession>A0A239L843</accession>
<evidence type="ECO:0000256" key="1">
    <source>
        <dbReference type="SAM" id="MobiDB-lite"/>
    </source>
</evidence>
<evidence type="ECO:0008006" key="4">
    <source>
        <dbReference type="Google" id="ProtNLM"/>
    </source>
</evidence>
<keyword evidence="3" id="KW-1185">Reference proteome</keyword>
<proteinExistence type="predicted"/>
<dbReference type="Proteomes" id="UP000198432">
    <property type="component" value="Unassembled WGS sequence"/>
</dbReference>
<feature type="compositionally biased region" description="Low complexity" evidence="1">
    <location>
        <begin position="82"/>
        <end position="100"/>
    </location>
</feature>
<reference evidence="3" key="1">
    <citation type="submission" date="2017-06" db="EMBL/GenBank/DDBJ databases">
        <authorList>
            <person name="Varghese N."/>
            <person name="Submissions S."/>
        </authorList>
    </citation>
    <scope>NUCLEOTIDE SEQUENCE [LARGE SCALE GENOMIC DNA]</scope>
    <source>
        <strain evidence="3">NKM1</strain>
    </source>
</reference>
<evidence type="ECO:0000313" key="2">
    <source>
        <dbReference type="EMBL" id="SNT25694.1"/>
    </source>
</evidence>